<organism evidence="2 3">
    <name type="scientific">Stylosanthes scabra</name>
    <dbReference type="NCBI Taxonomy" id="79078"/>
    <lineage>
        <taxon>Eukaryota</taxon>
        <taxon>Viridiplantae</taxon>
        <taxon>Streptophyta</taxon>
        <taxon>Embryophyta</taxon>
        <taxon>Tracheophyta</taxon>
        <taxon>Spermatophyta</taxon>
        <taxon>Magnoliopsida</taxon>
        <taxon>eudicotyledons</taxon>
        <taxon>Gunneridae</taxon>
        <taxon>Pentapetalae</taxon>
        <taxon>rosids</taxon>
        <taxon>fabids</taxon>
        <taxon>Fabales</taxon>
        <taxon>Fabaceae</taxon>
        <taxon>Papilionoideae</taxon>
        <taxon>50 kb inversion clade</taxon>
        <taxon>dalbergioids sensu lato</taxon>
        <taxon>Dalbergieae</taxon>
        <taxon>Pterocarpus clade</taxon>
        <taxon>Stylosanthes</taxon>
    </lineage>
</organism>
<protein>
    <submittedName>
        <fullName evidence="2">Aldehyde dehydrogenase 2 member C4</fullName>
    </submittedName>
</protein>
<sequence length="94" mass="10323">MATNGVSDSLFKMPTIKFTKLFINGQFVDSILGKTFETIDPRTGEVIAKISEGTKEDVDAAVAAARDAFDNGPWPRMSGAVRTFSFSIFFLSFF</sequence>
<dbReference type="Gene3D" id="3.40.605.10">
    <property type="entry name" value="Aldehyde Dehydrogenase, Chain A, domain 1"/>
    <property type="match status" value="1"/>
</dbReference>
<dbReference type="InterPro" id="IPR015590">
    <property type="entry name" value="Aldehyde_DH_dom"/>
</dbReference>
<dbReference type="InterPro" id="IPR016161">
    <property type="entry name" value="Ald_DH/histidinol_DH"/>
</dbReference>
<accession>A0ABU6V3D2</accession>
<gene>
    <name evidence="2" type="primary">ALDH2C4_3</name>
    <name evidence="2" type="ORF">PIB30_006502</name>
</gene>
<evidence type="ECO:0000313" key="2">
    <source>
        <dbReference type="EMBL" id="MED6167854.1"/>
    </source>
</evidence>
<name>A0ABU6V3D2_9FABA</name>
<comment type="caution">
    <text evidence="2">The sequence shown here is derived from an EMBL/GenBank/DDBJ whole genome shotgun (WGS) entry which is preliminary data.</text>
</comment>
<evidence type="ECO:0000259" key="1">
    <source>
        <dbReference type="Pfam" id="PF00171"/>
    </source>
</evidence>
<dbReference type="PANTHER" id="PTHR11699">
    <property type="entry name" value="ALDEHYDE DEHYDROGENASE-RELATED"/>
    <property type="match status" value="1"/>
</dbReference>
<feature type="domain" description="Aldehyde dehydrogenase" evidence="1">
    <location>
        <begin position="32"/>
        <end position="82"/>
    </location>
</feature>
<reference evidence="2 3" key="1">
    <citation type="journal article" date="2023" name="Plants (Basel)">
        <title>Bridging the Gap: Combining Genomics and Transcriptomics Approaches to Understand Stylosanthes scabra, an Orphan Legume from the Brazilian Caatinga.</title>
        <authorList>
            <person name="Ferreira-Neto J.R.C."/>
            <person name="da Silva M.D."/>
            <person name="Binneck E."/>
            <person name="de Melo N.F."/>
            <person name="da Silva R.H."/>
            <person name="de Melo A.L.T.M."/>
            <person name="Pandolfi V."/>
            <person name="Bustamante F.O."/>
            <person name="Brasileiro-Vidal A.C."/>
            <person name="Benko-Iseppon A.M."/>
        </authorList>
    </citation>
    <scope>NUCLEOTIDE SEQUENCE [LARGE SCALE GENOMIC DNA]</scope>
    <source>
        <tissue evidence="2">Leaves</tissue>
    </source>
</reference>
<dbReference type="Pfam" id="PF00171">
    <property type="entry name" value="Aldedh"/>
    <property type="match status" value="1"/>
</dbReference>
<evidence type="ECO:0000313" key="3">
    <source>
        <dbReference type="Proteomes" id="UP001341840"/>
    </source>
</evidence>
<dbReference type="SUPFAM" id="SSF53720">
    <property type="entry name" value="ALDH-like"/>
    <property type="match status" value="1"/>
</dbReference>
<dbReference type="Proteomes" id="UP001341840">
    <property type="component" value="Unassembled WGS sequence"/>
</dbReference>
<dbReference type="InterPro" id="IPR016162">
    <property type="entry name" value="Ald_DH_N"/>
</dbReference>
<proteinExistence type="predicted"/>
<keyword evidence="3" id="KW-1185">Reference proteome</keyword>
<dbReference type="EMBL" id="JASCZI010151048">
    <property type="protein sequence ID" value="MED6167854.1"/>
    <property type="molecule type" value="Genomic_DNA"/>
</dbReference>